<dbReference type="EMBL" id="CAAALY010248792">
    <property type="protein sequence ID" value="VEL34973.1"/>
    <property type="molecule type" value="Genomic_DNA"/>
</dbReference>
<sequence>MSPIPMVDCMGTVERICGGETMSAHKWYFAHQPLSLIRLSMRWTEVHQVVMTTVVYMQRCGGNFLHHFASALIRFHLHPRWGHNTQFGDGVIEADVVIQTRPKRNPHFQLCYRVPPTARVTDPPNGGYAGREKKVEKISEFEEQGLTSRSQLLLCTSGFRLFGGLCRDPRTAWSLTILPPLPAAQTRPGWQPVLSWTNIQPTHAPAVTNSVADAYWRHV</sequence>
<keyword evidence="2" id="KW-1185">Reference proteome</keyword>
<accession>A0A3S5FFZ6</accession>
<gene>
    <name evidence="1" type="ORF">PXEA_LOCUS28413</name>
</gene>
<protein>
    <submittedName>
        <fullName evidence="1">Uncharacterized protein</fullName>
    </submittedName>
</protein>
<evidence type="ECO:0000313" key="1">
    <source>
        <dbReference type="EMBL" id="VEL34973.1"/>
    </source>
</evidence>
<organism evidence="1 2">
    <name type="scientific">Protopolystoma xenopodis</name>
    <dbReference type="NCBI Taxonomy" id="117903"/>
    <lineage>
        <taxon>Eukaryota</taxon>
        <taxon>Metazoa</taxon>
        <taxon>Spiralia</taxon>
        <taxon>Lophotrochozoa</taxon>
        <taxon>Platyhelminthes</taxon>
        <taxon>Monogenea</taxon>
        <taxon>Polyopisthocotylea</taxon>
        <taxon>Polystomatidea</taxon>
        <taxon>Polystomatidae</taxon>
        <taxon>Protopolystoma</taxon>
    </lineage>
</organism>
<evidence type="ECO:0000313" key="2">
    <source>
        <dbReference type="Proteomes" id="UP000784294"/>
    </source>
</evidence>
<name>A0A3S5FFZ6_9PLAT</name>
<comment type="caution">
    <text evidence="1">The sequence shown here is derived from an EMBL/GenBank/DDBJ whole genome shotgun (WGS) entry which is preliminary data.</text>
</comment>
<reference evidence="1" key="1">
    <citation type="submission" date="2018-11" db="EMBL/GenBank/DDBJ databases">
        <authorList>
            <consortium name="Pathogen Informatics"/>
        </authorList>
    </citation>
    <scope>NUCLEOTIDE SEQUENCE</scope>
</reference>
<proteinExistence type="predicted"/>
<dbReference type="AlphaFoldDB" id="A0A3S5FFZ6"/>
<dbReference type="Proteomes" id="UP000784294">
    <property type="component" value="Unassembled WGS sequence"/>
</dbReference>